<keyword evidence="8" id="KW-1185">Reference proteome</keyword>
<dbReference type="SFLD" id="SFLDS00029">
    <property type="entry name" value="Radical_SAM"/>
    <property type="match status" value="1"/>
</dbReference>
<dbReference type="AlphaFoldDB" id="A8ZW31"/>
<keyword evidence="4" id="KW-0408">Iron</keyword>
<proteinExistence type="predicted"/>
<evidence type="ECO:0000256" key="2">
    <source>
        <dbReference type="ARBA" id="ARBA00022691"/>
    </source>
</evidence>
<dbReference type="GO" id="GO:0051536">
    <property type="term" value="F:iron-sulfur cluster binding"/>
    <property type="evidence" value="ECO:0007669"/>
    <property type="project" value="UniProtKB-KW"/>
</dbReference>
<keyword evidence="3" id="KW-0479">Metal-binding</keyword>
<evidence type="ECO:0000256" key="5">
    <source>
        <dbReference type="ARBA" id="ARBA00023014"/>
    </source>
</evidence>
<comment type="cofactor">
    <cofactor evidence="1">
        <name>[4Fe-4S] cluster</name>
        <dbReference type="ChEBI" id="CHEBI:49883"/>
    </cofactor>
</comment>
<dbReference type="InterPro" id="IPR050377">
    <property type="entry name" value="Radical_SAM_PqqE_MftC-like"/>
</dbReference>
<dbReference type="Proteomes" id="UP000008561">
    <property type="component" value="Chromosome"/>
</dbReference>
<protein>
    <submittedName>
        <fullName evidence="7">Radical SAM domain protein</fullName>
    </submittedName>
</protein>
<dbReference type="InterPro" id="IPR007197">
    <property type="entry name" value="rSAM"/>
</dbReference>
<sequence length="415" mass="47225">MSKYFFWDIVATTMMTLDQKKLYRLPWDQRNSPGGWIEITDRCDLSCRGCYRHTLEGDRSLETICSDVVALQQALNCETIAIAGGEPLLHPRLPEIVSFIAGRGLKPRLLTNGHCLTPELAATLKKAGLAAFHFHVDYQQNRPGWTGKDEQEHNTLRQHYADMVFQLGGVECGFYTTVYRSSLDQIPHIVRWLHKNPHKVQHLSLIVFRGLPDTPAITYHVNGRPVDIRQMRTRVADTHEITIRSEDVWRIINDHFPGSWPSAYTPGTAAPETFKFLVIPYIGSKKQIFGTAGPVTIKMGLWVLRLFSRKYAIAAREFGVGKKIFLFALIDGRMRQALKTYLKCVIRNPSVLAEKIYTQTINIQQPLEVISGKMNLCDGCVNYMLHEGELVHSCRLDEYRMFGGPLVPVQSDDPR</sequence>
<accession>A8ZW31</accession>
<dbReference type="Gene3D" id="3.20.20.70">
    <property type="entry name" value="Aldolase class I"/>
    <property type="match status" value="1"/>
</dbReference>
<dbReference type="STRING" id="96561.Dole_2461"/>
<evidence type="ECO:0000313" key="7">
    <source>
        <dbReference type="EMBL" id="ABW68265.1"/>
    </source>
</evidence>
<dbReference type="InterPro" id="IPR058240">
    <property type="entry name" value="rSAM_sf"/>
</dbReference>
<dbReference type="PANTHER" id="PTHR11228">
    <property type="entry name" value="RADICAL SAM DOMAIN PROTEIN"/>
    <property type="match status" value="1"/>
</dbReference>
<dbReference type="HOGENOM" id="CLU_675793_0_0_7"/>
<dbReference type="SUPFAM" id="SSF102114">
    <property type="entry name" value="Radical SAM enzymes"/>
    <property type="match status" value="1"/>
</dbReference>
<feature type="domain" description="Radical SAM core" evidence="6">
    <location>
        <begin position="29"/>
        <end position="247"/>
    </location>
</feature>
<dbReference type="CDD" id="cd01335">
    <property type="entry name" value="Radical_SAM"/>
    <property type="match status" value="1"/>
</dbReference>
<dbReference type="eggNOG" id="COG0535">
    <property type="taxonomic scope" value="Bacteria"/>
</dbReference>
<dbReference type="GO" id="GO:0046872">
    <property type="term" value="F:metal ion binding"/>
    <property type="evidence" value="ECO:0007669"/>
    <property type="project" value="UniProtKB-KW"/>
</dbReference>
<dbReference type="GO" id="GO:0003824">
    <property type="term" value="F:catalytic activity"/>
    <property type="evidence" value="ECO:0007669"/>
    <property type="project" value="InterPro"/>
</dbReference>
<organism evidence="7 8">
    <name type="scientific">Desulfosudis oleivorans (strain DSM 6200 / JCM 39069 / Hxd3)</name>
    <name type="common">Desulfococcus oleovorans</name>
    <dbReference type="NCBI Taxonomy" id="96561"/>
    <lineage>
        <taxon>Bacteria</taxon>
        <taxon>Pseudomonadati</taxon>
        <taxon>Thermodesulfobacteriota</taxon>
        <taxon>Desulfobacteria</taxon>
        <taxon>Desulfobacterales</taxon>
        <taxon>Desulfosudaceae</taxon>
        <taxon>Desulfosudis</taxon>
    </lineage>
</organism>
<evidence type="ECO:0000313" key="8">
    <source>
        <dbReference type="Proteomes" id="UP000008561"/>
    </source>
</evidence>
<dbReference type="PROSITE" id="PS51918">
    <property type="entry name" value="RADICAL_SAM"/>
    <property type="match status" value="1"/>
</dbReference>
<keyword evidence="5" id="KW-0411">Iron-sulfur</keyword>
<dbReference type="EMBL" id="CP000859">
    <property type="protein sequence ID" value="ABW68265.1"/>
    <property type="molecule type" value="Genomic_DNA"/>
</dbReference>
<keyword evidence="2" id="KW-0949">S-adenosyl-L-methionine</keyword>
<dbReference type="PANTHER" id="PTHR11228:SF7">
    <property type="entry name" value="PQQA PEPTIDE CYCLASE"/>
    <property type="match status" value="1"/>
</dbReference>
<gene>
    <name evidence="7" type="ordered locus">Dole_2461</name>
</gene>
<dbReference type="Pfam" id="PF04055">
    <property type="entry name" value="Radical_SAM"/>
    <property type="match status" value="1"/>
</dbReference>
<dbReference type="SFLD" id="SFLDG01067">
    <property type="entry name" value="SPASM/twitch_domain_containing"/>
    <property type="match status" value="1"/>
</dbReference>
<evidence type="ECO:0000259" key="6">
    <source>
        <dbReference type="PROSITE" id="PS51918"/>
    </source>
</evidence>
<reference evidence="7 8" key="1">
    <citation type="submission" date="2007-10" db="EMBL/GenBank/DDBJ databases">
        <title>Complete sequence of Desulfococcus oleovorans Hxd3.</title>
        <authorList>
            <consortium name="US DOE Joint Genome Institute"/>
            <person name="Copeland A."/>
            <person name="Lucas S."/>
            <person name="Lapidus A."/>
            <person name="Barry K."/>
            <person name="Glavina del Rio T."/>
            <person name="Dalin E."/>
            <person name="Tice H."/>
            <person name="Pitluck S."/>
            <person name="Kiss H."/>
            <person name="Brettin T."/>
            <person name="Bruce D."/>
            <person name="Detter J.C."/>
            <person name="Han C."/>
            <person name="Schmutz J."/>
            <person name="Larimer F."/>
            <person name="Land M."/>
            <person name="Hauser L."/>
            <person name="Kyrpides N."/>
            <person name="Kim E."/>
            <person name="Wawrik B."/>
            <person name="Richardson P."/>
        </authorList>
    </citation>
    <scope>NUCLEOTIDE SEQUENCE [LARGE SCALE GENOMIC DNA]</scope>
    <source>
        <strain evidence="8">DSM 6200 / JCM 39069 / Hxd3</strain>
    </source>
</reference>
<name>A8ZW31_DESOH</name>
<dbReference type="KEGG" id="dol:Dole_2461"/>
<evidence type="ECO:0000256" key="3">
    <source>
        <dbReference type="ARBA" id="ARBA00022723"/>
    </source>
</evidence>
<evidence type="ECO:0000256" key="1">
    <source>
        <dbReference type="ARBA" id="ARBA00001966"/>
    </source>
</evidence>
<dbReference type="InterPro" id="IPR013785">
    <property type="entry name" value="Aldolase_TIM"/>
</dbReference>
<evidence type="ECO:0000256" key="4">
    <source>
        <dbReference type="ARBA" id="ARBA00023004"/>
    </source>
</evidence>